<comment type="caution">
    <text evidence="1">The sequence shown here is derived from an EMBL/GenBank/DDBJ whole genome shotgun (WGS) entry which is preliminary data.</text>
</comment>
<name>A0AAD5STD4_9FUNG</name>
<proteinExistence type="predicted"/>
<dbReference type="Proteomes" id="UP001211907">
    <property type="component" value="Unassembled WGS sequence"/>
</dbReference>
<protein>
    <submittedName>
        <fullName evidence="1">Uncharacterized protein</fullName>
    </submittedName>
</protein>
<evidence type="ECO:0000313" key="1">
    <source>
        <dbReference type="EMBL" id="KAJ3085402.1"/>
    </source>
</evidence>
<accession>A0AAD5STD4</accession>
<dbReference type="AlphaFoldDB" id="A0AAD5STD4"/>
<feature type="non-terminal residue" evidence="1">
    <location>
        <position position="129"/>
    </location>
</feature>
<dbReference type="EMBL" id="JADGJH010004548">
    <property type="protein sequence ID" value="KAJ3085402.1"/>
    <property type="molecule type" value="Genomic_DNA"/>
</dbReference>
<evidence type="ECO:0000313" key="2">
    <source>
        <dbReference type="Proteomes" id="UP001211907"/>
    </source>
</evidence>
<gene>
    <name evidence="1" type="ORF">HK100_009058</name>
</gene>
<sequence>MLINSHFAKLADKSNFVILSDGTKESAIGVKWNPYSKFPEISEDVLLYLILMGSKNAAPFKAGNARNVHDGKVPYVHLLYLIMQHPNFKQSQLDLSNSAQSSTDGNLLESILTTCICAASHSNGIAGTP</sequence>
<reference evidence="1" key="1">
    <citation type="submission" date="2020-05" db="EMBL/GenBank/DDBJ databases">
        <title>Phylogenomic resolution of chytrid fungi.</title>
        <authorList>
            <person name="Stajich J.E."/>
            <person name="Amses K."/>
            <person name="Simmons R."/>
            <person name="Seto K."/>
            <person name="Myers J."/>
            <person name="Bonds A."/>
            <person name="Quandt C.A."/>
            <person name="Barry K."/>
            <person name="Liu P."/>
            <person name="Grigoriev I."/>
            <person name="Longcore J.E."/>
            <person name="James T.Y."/>
        </authorList>
    </citation>
    <scope>NUCLEOTIDE SEQUENCE</scope>
    <source>
        <strain evidence="1">JEL0513</strain>
    </source>
</reference>
<organism evidence="1 2">
    <name type="scientific">Physocladia obscura</name>
    <dbReference type="NCBI Taxonomy" id="109957"/>
    <lineage>
        <taxon>Eukaryota</taxon>
        <taxon>Fungi</taxon>
        <taxon>Fungi incertae sedis</taxon>
        <taxon>Chytridiomycota</taxon>
        <taxon>Chytridiomycota incertae sedis</taxon>
        <taxon>Chytridiomycetes</taxon>
        <taxon>Chytridiales</taxon>
        <taxon>Chytriomycetaceae</taxon>
        <taxon>Physocladia</taxon>
    </lineage>
</organism>
<keyword evidence="2" id="KW-1185">Reference proteome</keyword>